<dbReference type="Gene3D" id="3.40.1280.10">
    <property type="match status" value="1"/>
</dbReference>
<protein>
    <submittedName>
        <fullName evidence="5">RNA methyltransferase</fullName>
    </submittedName>
</protein>
<dbReference type="Proteomes" id="UP000078368">
    <property type="component" value="Unassembled WGS sequence"/>
</dbReference>
<dbReference type="PANTHER" id="PTHR43191:SF2">
    <property type="entry name" value="RRNA METHYLTRANSFERASE 3, MITOCHONDRIAL"/>
    <property type="match status" value="1"/>
</dbReference>
<dbReference type="EMBL" id="LVZK01000001">
    <property type="protein sequence ID" value="OAP85824.1"/>
    <property type="molecule type" value="Genomic_DNA"/>
</dbReference>
<feature type="region of interest" description="Disordered" evidence="3">
    <location>
        <begin position="1"/>
        <end position="62"/>
    </location>
</feature>
<gene>
    <name evidence="5" type="ORF">A4H34_01115</name>
</gene>
<evidence type="ECO:0000313" key="6">
    <source>
        <dbReference type="Proteomes" id="UP000078368"/>
    </source>
</evidence>
<feature type="domain" description="tRNA/rRNA methyltransferase SpoU type" evidence="4">
    <location>
        <begin position="95"/>
        <end position="231"/>
    </location>
</feature>
<dbReference type="InterPro" id="IPR029028">
    <property type="entry name" value="Alpha/beta_knot_MTases"/>
</dbReference>
<dbReference type="GO" id="GO:0006396">
    <property type="term" value="P:RNA processing"/>
    <property type="evidence" value="ECO:0007669"/>
    <property type="project" value="InterPro"/>
</dbReference>
<dbReference type="STRING" id="1823756.A4H34_01115"/>
<dbReference type="InterPro" id="IPR051259">
    <property type="entry name" value="rRNA_Methyltransferase"/>
</dbReference>
<proteinExistence type="predicted"/>
<evidence type="ECO:0000256" key="2">
    <source>
        <dbReference type="ARBA" id="ARBA00022679"/>
    </source>
</evidence>
<dbReference type="AlphaFoldDB" id="A0A179B469"/>
<dbReference type="PANTHER" id="PTHR43191">
    <property type="entry name" value="RRNA METHYLTRANSFERASE 3"/>
    <property type="match status" value="1"/>
</dbReference>
<evidence type="ECO:0000256" key="1">
    <source>
        <dbReference type="ARBA" id="ARBA00022603"/>
    </source>
</evidence>
<keyword evidence="6" id="KW-1185">Reference proteome</keyword>
<name>A0A179B469_9ACTO</name>
<evidence type="ECO:0000313" key="5">
    <source>
        <dbReference type="EMBL" id="OAP85824.1"/>
    </source>
</evidence>
<dbReference type="InterPro" id="IPR001537">
    <property type="entry name" value="SpoU_MeTrfase"/>
</dbReference>
<dbReference type="SUPFAM" id="SSF75217">
    <property type="entry name" value="alpha/beta knot"/>
    <property type="match status" value="1"/>
</dbReference>
<reference evidence="5 6" key="1">
    <citation type="submission" date="2016-04" db="EMBL/GenBank/DDBJ databases">
        <title>Peptidophaga gingivicola gen. nov., sp. nov., isolated from human subgingival plaque.</title>
        <authorList>
            <person name="Beall C.J."/>
            <person name="Mokrzan E.M."/>
            <person name="Griffen A.L."/>
            <person name="Leys E.J."/>
        </authorList>
    </citation>
    <scope>NUCLEOTIDE SEQUENCE [LARGE SCALE GENOMIC DNA]</scope>
    <source>
        <strain evidence="5 6">BA112</strain>
    </source>
</reference>
<dbReference type="GO" id="GO:0008173">
    <property type="term" value="F:RNA methyltransferase activity"/>
    <property type="evidence" value="ECO:0007669"/>
    <property type="project" value="InterPro"/>
</dbReference>
<dbReference type="GO" id="GO:0003723">
    <property type="term" value="F:RNA binding"/>
    <property type="evidence" value="ECO:0007669"/>
    <property type="project" value="InterPro"/>
</dbReference>
<dbReference type="GO" id="GO:0032259">
    <property type="term" value="P:methylation"/>
    <property type="evidence" value="ECO:0007669"/>
    <property type="project" value="UniProtKB-KW"/>
</dbReference>
<dbReference type="InterPro" id="IPR029026">
    <property type="entry name" value="tRNA_m1G_MTases_N"/>
</dbReference>
<sequence>MRRDGKVGVTDEPAEASNPAGSFEPAQLSGPPEDPSLGNARRDVGVGPHPRPWPDDPRLDPALLESGDRRNVIDKYRYWSVEAIRADLAPSRAALQIAIENLAHDLNIGSIVRTGNAFNVSGVHVVGRKRWNRKGALVTDRYVDVFHRPEVRDVVEWARANDYAMVAVDNPPGSAALEETRLPERCLLVFGQESSGISPELLAACDFAVRIEQYGSTRSMNVAAAAAIAMHWWSVQHR</sequence>
<dbReference type="Pfam" id="PF00588">
    <property type="entry name" value="SpoU_methylase"/>
    <property type="match status" value="1"/>
</dbReference>
<evidence type="ECO:0000259" key="4">
    <source>
        <dbReference type="Pfam" id="PF00588"/>
    </source>
</evidence>
<keyword evidence="1 5" id="KW-0489">Methyltransferase</keyword>
<dbReference type="OrthoDB" id="9786891at2"/>
<keyword evidence="2 5" id="KW-0808">Transferase</keyword>
<organism evidence="5 6">
    <name type="scientific">Peptidiphaga gingivicola</name>
    <dbReference type="NCBI Taxonomy" id="2741497"/>
    <lineage>
        <taxon>Bacteria</taxon>
        <taxon>Bacillati</taxon>
        <taxon>Actinomycetota</taxon>
        <taxon>Actinomycetes</taxon>
        <taxon>Actinomycetales</taxon>
        <taxon>Actinomycetaceae</taxon>
        <taxon>Peptidiphaga</taxon>
    </lineage>
</organism>
<comment type="caution">
    <text evidence="5">The sequence shown here is derived from an EMBL/GenBank/DDBJ whole genome shotgun (WGS) entry which is preliminary data.</text>
</comment>
<evidence type="ECO:0000256" key="3">
    <source>
        <dbReference type="SAM" id="MobiDB-lite"/>
    </source>
</evidence>
<accession>A0A179B469</accession>